<dbReference type="Proteomes" id="UP001222434">
    <property type="component" value="Unassembled WGS sequence"/>
</dbReference>
<evidence type="ECO:0000256" key="1">
    <source>
        <dbReference type="SAM" id="MobiDB-lite"/>
    </source>
</evidence>
<organism evidence="2 3">
    <name type="scientific">Xenorhabdus bovienii</name>
    <name type="common">Xenorhabdus nematophila subsp. bovienii</name>
    <dbReference type="NCBI Taxonomy" id="40576"/>
    <lineage>
        <taxon>Bacteria</taxon>
        <taxon>Pseudomonadati</taxon>
        <taxon>Pseudomonadota</taxon>
        <taxon>Gammaproteobacteria</taxon>
        <taxon>Enterobacterales</taxon>
        <taxon>Morganellaceae</taxon>
        <taxon>Xenorhabdus</taxon>
    </lineage>
</organism>
<feature type="region of interest" description="Disordered" evidence="1">
    <location>
        <begin position="1"/>
        <end position="36"/>
    </location>
</feature>
<dbReference type="AlphaFoldDB" id="A0AAJ1J4Z0"/>
<evidence type="ECO:0000313" key="2">
    <source>
        <dbReference type="EMBL" id="MDE1477404.1"/>
    </source>
</evidence>
<evidence type="ECO:0000313" key="3">
    <source>
        <dbReference type="Proteomes" id="UP001222434"/>
    </source>
</evidence>
<accession>A0AAJ1J4Z0</accession>
<gene>
    <name evidence="2" type="ORF">KKJ01_03885</name>
</gene>
<name>A0AAJ1J4Z0_XENBV</name>
<comment type="caution">
    <text evidence="2">The sequence shown here is derived from an EMBL/GenBank/DDBJ whole genome shotgun (WGS) entry which is preliminary data.</text>
</comment>
<reference evidence="2" key="1">
    <citation type="submission" date="2021-08" db="EMBL/GenBank/DDBJ databases">
        <authorList>
            <person name="Papudeshi B."/>
            <person name="Bashey-Visser F."/>
        </authorList>
    </citation>
    <scope>NUCLEOTIDE SEQUENCE</scope>
    <source>
        <strain evidence="2">MC_266_E_2016</strain>
    </source>
</reference>
<protein>
    <submittedName>
        <fullName evidence="2">Uncharacterized protein</fullName>
    </submittedName>
</protein>
<proteinExistence type="predicted"/>
<dbReference type="RefSeq" id="WP_274711698.1">
    <property type="nucleotide sequence ID" value="NZ_JAILSO010000008.1"/>
</dbReference>
<reference evidence="2" key="2">
    <citation type="journal article" date="2022" name="J. Evol. Biol.">
        <title>Pre- and post-association barriers to host switching in sympatric mutualists.</title>
        <authorList>
            <person name="Dinges Z.M."/>
            <person name="Phillips R.K."/>
            <person name="Lively C.M."/>
            <person name="Bashey F."/>
        </authorList>
    </citation>
    <scope>NUCLEOTIDE SEQUENCE</scope>
    <source>
        <strain evidence="2">MC_266_E_2016</strain>
    </source>
</reference>
<dbReference type="EMBL" id="JAILSO010000008">
    <property type="protein sequence ID" value="MDE1477404.1"/>
    <property type="molecule type" value="Genomic_DNA"/>
</dbReference>
<sequence length="337" mass="36135">MPFDFKKTAEENMRSVQPSHSTDEDRDSATSEIGWDSNDMFRNGSASLDQVQDYAFWKENIADYYKWMLAVKGELKMLDLSLKAMESPESAATNTAKNVGITALQAGLSTGSGAAGTVIGGAVGGAIGTALFPGIGTIFGMGVGAGVGMGVGLLSGLGLNILSGIAIDKLKYKLEIAHPYPKTKNMIFAINNYDKNPITNAIKKKINKGNRSVTGGSTAISTLVGQVSPIKLPAYELADLAVSHNRSLELLKNDKAQHILDVTNYIREVLNESHSDAVTFMRKNYGDSGMSLPGVTAKIKGSKLTLDTMARAKNKIDIRTNSIDKQVKNLSRLNTEQ</sequence>
<feature type="compositionally biased region" description="Basic and acidic residues" evidence="1">
    <location>
        <begin position="1"/>
        <end position="13"/>
    </location>
</feature>